<name>B3EAN1_TRIL1</name>
<evidence type="ECO:0000313" key="8">
    <source>
        <dbReference type="EMBL" id="ACD96914.1"/>
    </source>
</evidence>
<feature type="zinc finger region" description="dksA C4-type" evidence="4">
    <location>
        <begin position="163"/>
        <end position="187"/>
    </location>
</feature>
<accession>B3EAN1</accession>
<dbReference type="SUPFAM" id="SSF109635">
    <property type="entry name" value="DnaK suppressor protein DksA, alpha-hairpin domain"/>
    <property type="match status" value="1"/>
</dbReference>
<dbReference type="HOGENOM" id="CLU_1265438_0_0_7"/>
<dbReference type="Proteomes" id="UP000002420">
    <property type="component" value="Chromosome"/>
</dbReference>
<dbReference type="PROSITE" id="PS51128">
    <property type="entry name" value="ZF_DKSA_2"/>
    <property type="match status" value="1"/>
</dbReference>
<dbReference type="KEGG" id="glo:Glov_3208"/>
<dbReference type="Pfam" id="PF21157">
    <property type="entry name" value="DksA_N"/>
    <property type="match status" value="1"/>
</dbReference>
<feature type="region of interest" description="Disordered" evidence="5">
    <location>
        <begin position="1"/>
        <end position="78"/>
    </location>
</feature>
<keyword evidence="9" id="KW-1185">Reference proteome</keyword>
<keyword evidence="2" id="KW-0863">Zinc-finger</keyword>
<dbReference type="InterPro" id="IPR000962">
    <property type="entry name" value="Znf_DskA_TraR"/>
</dbReference>
<dbReference type="STRING" id="398767.Glov_3208"/>
<dbReference type="PANTHER" id="PTHR33823">
    <property type="entry name" value="RNA POLYMERASE-BINDING TRANSCRIPTION FACTOR DKSA-RELATED"/>
    <property type="match status" value="1"/>
</dbReference>
<dbReference type="GO" id="GO:0008270">
    <property type="term" value="F:zinc ion binding"/>
    <property type="evidence" value="ECO:0007669"/>
    <property type="project" value="UniProtKB-KW"/>
</dbReference>
<dbReference type="PANTHER" id="PTHR33823:SF4">
    <property type="entry name" value="GENERAL STRESS PROTEIN 16O"/>
    <property type="match status" value="1"/>
</dbReference>
<dbReference type="eggNOG" id="COG1734">
    <property type="taxonomic scope" value="Bacteria"/>
</dbReference>
<evidence type="ECO:0000259" key="7">
    <source>
        <dbReference type="Pfam" id="PF21157"/>
    </source>
</evidence>
<organism evidence="8 9">
    <name type="scientific">Trichlorobacter lovleyi (strain ATCC BAA-1151 / DSM 17278 / SZ)</name>
    <name type="common">Geobacter lovleyi</name>
    <dbReference type="NCBI Taxonomy" id="398767"/>
    <lineage>
        <taxon>Bacteria</taxon>
        <taxon>Pseudomonadati</taxon>
        <taxon>Thermodesulfobacteriota</taxon>
        <taxon>Desulfuromonadia</taxon>
        <taxon>Geobacterales</taxon>
        <taxon>Geobacteraceae</taxon>
        <taxon>Trichlorobacter</taxon>
    </lineage>
</organism>
<evidence type="ECO:0000313" key="9">
    <source>
        <dbReference type="Proteomes" id="UP000002420"/>
    </source>
</evidence>
<evidence type="ECO:0000259" key="6">
    <source>
        <dbReference type="Pfam" id="PF01258"/>
    </source>
</evidence>
<evidence type="ECO:0000256" key="2">
    <source>
        <dbReference type="ARBA" id="ARBA00022771"/>
    </source>
</evidence>
<evidence type="ECO:0000256" key="4">
    <source>
        <dbReference type="PROSITE-ProRule" id="PRU00510"/>
    </source>
</evidence>
<dbReference type="InterPro" id="IPR020458">
    <property type="entry name" value="Znf_DskA_TraR_CS"/>
</dbReference>
<dbReference type="AlphaFoldDB" id="B3EAN1"/>
<keyword evidence="1" id="KW-0479">Metal-binding</keyword>
<dbReference type="RefSeq" id="WP_012471238.1">
    <property type="nucleotide sequence ID" value="NC_010814.1"/>
</dbReference>
<reference evidence="8 9" key="1">
    <citation type="submission" date="2008-05" db="EMBL/GenBank/DDBJ databases">
        <title>Complete sequence of chromosome of Geobacter lovleyi SZ.</title>
        <authorList>
            <consortium name="US DOE Joint Genome Institute"/>
            <person name="Lucas S."/>
            <person name="Copeland A."/>
            <person name="Lapidus A."/>
            <person name="Glavina del Rio T."/>
            <person name="Dalin E."/>
            <person name="Tice H."/>
            <person name="Bruce D."/>
            <person name="Goodwin L."/>
            <person name="Pitluck S."/>
            <person name="Chertkov O."/>
            <person name="Meincke L."/>
            <person name="Brettin T."/>
            <person name="Detter J.C."/>
            <person name="Han C."/>
            <person name="Tapia R."/>
            <person name="Kuske C.R."/>
            <person name="Schmutz J."/>
            <person name="Larimer F."/>
            <person name="Land M."/>
            <person name="Hauser L."/>
            <person name="Kyrpides N."/>
            <person name="Mikhailova N."/>
            <person name="Sung Y."/>
            <person name="Fletcher K.E."/>
            <person name="Ritalahti K.M."/>
            <person name="Loeffler F.E."/>
            <person name="Richardson P."/>
        </authorList>
    </citation>
    <scope>NUCLEOTIDE SEQUENCE [LARGE SCALE GENOMIC DNA]</scope>
    <source>
        <strain evidence="9">ATCC BAA-1151 / DSM 17278 / SZ</strain>
    </source>
</reference>
<dbReference type="PROSITE" id="PS01102">
    <property type="entry name" value="ZF_DKSA_1"/>
    <property type="match status" value="1"/>
</dbReference>
<keyword evidence="3" id="KW-0862">Zinc</keyword>
<gene>
    <name evidence="8" type="ordered locus">Glov_3208</name>
</gene>
<evidence type="ECO:0000256" key="3">
    <source>
        <dbReference type="ARBA" id="ARBA00022833"/>
    </source>
</evidence>
<sequence>MATTKPVKKTTQEPSAASKKPAAPAPAKAPSKEAAETAPVKSEAKPADKAAEPKKKVATVPAEPSVPPTAKTVEASVASGGKWKEIQQILLAMKEQTLLEIKRSIKKGSEVSVGEEPTGDIYDQASSERDRELGLLLNDREREKLHSIDEALLRIAEGEYGICEECDEDIPMGRLKVLPFTRHCVKCKSDLEKFQAQTRRIEEDRAYREIPVGDDDEG</sequence>
<dbReference type="SUPFAM" id="SSF57716">
    <property type="entry name" value="Glucocorticoid receptor-like (DNA-binding domain)"/>
    <property type="match status" value="1"/>
</dbReference>
<feature type="compositionally biased region" description="Low complexity" evidence="5">
    <location>
        <begin position="13"/>
        <end position="29"/>
    </location>
</feature>
<dbReference type="Gene3D" id="1.20.120.910">
    <property type="entry name" value="DksA, coiled-coil domain"/>
    <property type="match status" value="1"/>
</dbReference>
<feature type="compositionally biased region" description="Basic and acidic residues" evidence="5">
    <location>
        <begin position="42"/>
        <end position="55"/>
    </location>
</feature>
<feature type="domain" description="Zinc finger DksA/TraR C4-type" evidence="6">
    <location>
        <begin position="158"/>
        <end position="193"/>
    </location>
</feature>
<evidence type="ECO:0000256" key="5">
    <source>
        <dbReference type="SAM" id="MobiDB-lite"/>
    </source>
</evidence>
<proteinExistence type="predicted"/>
<dbReference type="Pfam" id="PF01258">
    <property type="entry name" value="zf-dskA_traR"/>
    <property type="match status" value="1"/>
</dbReference>
<evidence type="ECO:0000256" key="1">
    <source>
        <dbReference type="ARBA" id="ARBA00022723"/>
    </source>
</evidence>
<protein>
    <submittedName>
        <fullName evidence="8">Transcriptional regulator, TraR/DksA family</fullName>
    </submittedName>
</protein>
<dbReference type="InterPro" id="IPR048489">
    <property type="entry name" value="DksA_N"/>
</dbReference>
<dbReference type="InterPro" id="IPR037187">
    <property type="entry name" value="DnaK_N"/>
</dbReference>
<feature type="domain" description="DnaK suppressor protein DksA N-terminal" evidence="7">
    <location>
        <begin position="86"/>
        <end position="155"/>
    </location>
</feature>
<dbReference type="EMBL" id="CP001089">
    <property type="protein sequence ID" value="ACD96914.1"/>
    <property type="molecule type" value="Genomic_DNA"/>
</dbReference>